<dbReference type="Proteomes" id="UP001341281">
    <property type="component" value="Chromosome 01"/>
</dbReference>
<evidence type="ECO:0000313" key="5">
    <source>
        <dbReference type="Proteomes" id="UP001341281"/>
    </source>
</evidence>
<keyword evidence="5" id="KW-1185">Reference proteome</keyword>
<dbReference type="PANTHER" id="PTHR11439">
    <property type="entry name" value="GAG-POL-RELATED RETROTRANSPOSON"/>
    <property type="match status" value="1"/>
</dbReference>
<evidence type="ECO:0000313" key="4">
    <source>
        <dbReference type="EMBL" id="WVZ54515.1"/>
    </source>
</evidence>
<dbReference type="CDD" id="cd09272">
    <property type="entry name" value="RNase_HI_RT_Ty1"/>
    <property type="match status" value="1"/>
</dbReference>
<accession>A0AAQ3PPV6</accession>
<reference evidence="4 5" key="1">
    <citation type="submission" date="2024-02" db="EMBL/GenBank/DDBJ databases">
        <title>High-quality chromosome-scale genome assembly of Pensacola bahiagrass (Paspalum notatum Flugge var. saurae).</title>
        <authorList>
            <person name="Vega J.M."/>
            <person name="Podio M."/>
            <person name="Orjuela J."/>
            <person name="Siena L.A."/>
            <person name="Pessino S.C."/>
            <person name="Combes M.C."/>
            <person name="Mariac C."/>
            <person name="Albertini E."/>
            <person name="Pupilli F."/>
            <person name="Ortiz J.P.A."/>
            <person name="Leblanc O."/>
        </authorList>
    </citation>
    <scope>NUCLEOTIDE SEQUENCE [LARGE SCALE GENOMIC DNA]</scope>
    <source>
        <strain evidence="4">R1</strain>
        <tissue evidence="4">Leaf</tissue>
    </source>
</reference>
<dbReference type="EMBL" id="CP144745">
    <property type="protein sequence ID" value="WVZ54515.1"/>
    <property type="molecule type" value="Genomic_DNA"/>
</dbReference>
<proteinExistence type="predicted"/>
<dbReference type="InterPro" id="IPR043502">
    <property type="entry name" value="DNA/RNA_pol_sf"/>
</dbReference>
<dbReference type="Pfam" id="PF07727">
    <property type="entry name" value="RVT_2"/>
    <property type="match status" value="1"/>
</dbReference>
<dbReference type="Pfam" id="PF25597">
    <property type="entry name" value="SH3_retrovirus"/>
    <property type="match status" value="1"/>
</dbReference>
<gene>
    <name evidence="4" type="ORF">U9M48_005301</name>
</gene>
<dbReference type="InterPro" id="IPR057670">
    <property type="entry name" value="SH3_retrovirus"/>
</dbReference>
<protein>
    <recommendedName>
        <fullName evidence="6">Reverse transcriptase Ty1/copia-type domain-containing protein</fullName>
    </recommendedName>
</protein>
<feature type="domain" description="Reverse transcriptase Ty1/copia-type" evidence="2">
    <location>
        <begin position="373"/>
        <end position="613"/>
    </location>
</feature>
<evidence type="ECO:0000259" key="3">
    <source>
        <dbReference type="Pfam" id="PF25597"/>
    </source>
</evidence>
<name>A0AAQ3PPV6_PASNO</name>
<dbReference type="InterPro" id="IPR013103">
    <property type="entry name" value="RVT_2"/>
</dbReference>
<dbReference type="PANTHER" id="PTHR11439:SF524">
    <property type="entry name" value="RNA-DIRECTED DNA POLYMERASE, PROTEIN KINASE RLK-PELLE-DLSV FAMILY"/>
    <property type="match status" value="1"/>
</dbReference>
<feature type="compositionally biased region" description="Low complexity" evidence="1">
    <location>
        <begin position="187"/>
        <end position="245"/>
    </location>
</feature>
<sequence>MFSAPLIILFVPFFSKPTSLPHIGLRPSTPPPTSTLQFSTPYHALFGRSPTYDHLRVFGCRCYPNISSTSPHKLAPRSVLCVFLGYSSNHKGYRCLDIATNRVIISRHVVFDESSFPFAEATSPSALPTNLDFLDDHFSQVSTAPAAPPGQRRPPSKLPPALELAGTPGGPAASPLSPHGLASPLTSPGGPAISSSPGGLASPLASPGASVASSSAGGLASPLASAGGPAASSSPGGLASSSSPGGSRGGPTITAGPSLPGGAGRLGGLPLAPGNSPGGSWHWTVPSDVHRGRSACLPRVPSAPTPLPAGAIPVPNVINTHGMRTRAKDGFRQPRLNLQAVAVSPVPTSYRGGLDDPHWRRAMEDEFQALVANNTWTLVPRPPQANVVTGKWIFKHKLHSDGSLDRYKACWVLRGFTQRPGVDYDETFSPVVKPATIRTVLSLAISYDWHVHQLDVNNAFLHGTLTETVYCSQPTGFIDSSCPDHVCRLNKSLYGLKQAPRAWYSCFAAHLRSLGFVEAKTDTSLFVYRHGDELAFLLLYVDDVILTASTSSLLHRLIISLQAAFPMKDLGPLQHFLGIGVTRSPTGMVLSQRQYLLDILDRAGMSGCKPCTTLVDTQAKLSASGTPVADVTAYRSLVGALQYLTFTRPDITYAVQQVCLHMHDPREPHMSAVKRILRYLRGTADLGLSIGCSTTSSLTVYTDADSAGCPDTWKSTSGYAVFLGDNLISWSSKRQPTVSRSSAEAEYRAVANGVAEASWLRQLLQELHQPLRSTTLVYCDNVSAVYLSTNPVQHQRTKHIEIDPHFVRERVAAGAVRVLHVPTTSQFADLFTKGLPTAIFQEFHSSMNVRSPDAPAAGGC</sequence>
<evidence type="ECO:0000259" key="2">
    <source>
        <dbReference type="Pfam" id="PF07727"/>
    </source>
</evidence>
<dbReference type="SUPFAM" id="SSF56672">
    <property type="entry name" value="DNA/RNA polymerases"/>
    <property type="match status" value="1"/>
</dbReference>
<organism evidence="4 5">
    <name type="scientific">Paspalum notatum var. saurae</name>
    <dbReference type="NCBI Taxonomy" id="547442"/>
    <lineage>
        <taxon>Eukaryota</taxon>
        <taxon>Viridiplantae</taxon>
        <taxon>Streptophyta</taxon>
        <taxon>Embryophyta</taxon>
        <taxon>Tracheophyta</taxon>
        <taxon>Spermatophyta</taxon>
        <taxon>Magnoliopsida</taxon>
        <taxon>Liliopsida</taxon>
        <taxon>Poales</taxon>
        <taxon>Poaceae</taxon>
        <taxon>PACMAD clade</taxon>
        <taxon>Panicoideae</taxon>
        <taxon>Andropogonodae</taxon>
        <taxon>Paspaleae</taxon>
        <taxon>Paspalinae</taxon>
        <taxon>Paspalum</taxon>
    </lineage>
</organism>
<dbReference type="AlphaFoldDB" id="A0AAQ3PPV6"/>
<feature type="domain" description="Retroviral polymerase SH3-like" evidence="3">
    <location>
        <begin position="60"/>
        <end position="121"/>
    </location>
</feature>
<evidence type="ECO:0008006" key="6">
    <source>
        <dbReference type="Google" id="ProtNLM"/>
    </source>
</evidence>
<feature type="region of interest" description="Disordered" evidence="1">
    <location>
        <begin position="141"/>
        <end position="282"/>
    </location>
</feature>
<feature type="compositionally biased region" description="Pro residues" evidence="1">
    <location>
        <begin position="146"/>
        <end position="158"/>
    </location>
</feature>
<evidence type="ECO:0000256" key="1">
    <source>
        <dbReference type="SAM" id="MobiDB-lite"/>
    </source>
</evidence>